<dbReference type="Gene3D" id="2.60.40.3620">
    <property type="match status" value="3"/>
</dbReference>
<evidence type="ECO:0000313" key="3">
    <source>
        <dbReference type="Proteomes" id="UP000396862"/>
    </source>
</evidence>
<protein>
    <recommendedName>
        <fullName evidence="4">SusE-like outer membrane protein</fullName>
    </recommendedName>
</protein>
<evidence type="ECO:0000313" key="2">
    <source>
        <dbReference type="EMBL" id="GET20612.1"/>
    </source>
</evidence>
<proteinExistence type="predicted"/>
<dbReference type="SUPFAM" id="SSF49265">
    <property type="entry name" value="Fibronectin type III"/>
    <property type="match status" value="1"/>
</dbReference>
<dbReference type="CDD" id="cd12967">
    <property type="entry name" value="CBM_SusE-F_like_u1"/>
    <property type="match status" value="1"/>
</dbReference>
<accession>A0ABQ0ZGN8</accession>
<dbReference type="EMBL" id="BLAU01000001">
    <property type="protein sequence ID" value="GET20612.1"/>
    <property type="molecule type" value="Genomic_DNA"/>
</dbReference>
<dbReference type="InterPro" id="IPR036116">
    <property type="entry name" value="FN3_sf"/>
</dbReference>
<evidence type="ECO:0008006" key="4">
    <source>
        <dbReference type="Google" id="ProtNLM"/>
    </source>
</evidence>
<sequence length="511" mass="53798">MKRKSIYMMIASFVTAAVVFAACTKEMSDVRLNAKLTTTEKMNVTSDSATVVGFIVSEGQGITEKGICYSTDSLPTVDDNKAVYSGNENTAAFTVKIGGLDYATKYYARAYGVTASGTIYGEQLTFTTLPVVPTVTTADFTATSGTSATGGGSITNNGGAAVTVRGVCYSTQHNPTISNDKTTDGDGMGDFTSSLSGLSGKTTYYVRAYATNSAGTAYGNEVSFTTPEALVTLYAAGDFQGWDPAAATDSIMNDQANSIVRGFVYISNTNGFKFTSQRNWDGPNYGAGATAGTLSTDANAGNLNVPEAGYYYFELNLADMTYTATKTTWGVIGTATADAWNSDQPMTYSPLLKRWFATIPMTAGEYKFRANSSWDVMNLGAGAAADTLSSDPSAGNLTLSTAGTYSVMLNLSQPLVYTYALTTWSIIGSSTPGGDWSTDIDLTPGANNTWSVTANLTAGEFKFRANHGWDYNLGGTPSELSWGGANITVPADGNYTITLDLVNGTYTLTAN</sequence>
<dbReference type="CDD" id="cd12956">
    <property type="entry name" value="CBM_SusE-F_like"/>
    <property type="match status" value="1"/>
</dbReference>
<keyword evidence="3" id="KW-1185">Reference proteome</keyword>
<keyword evidence="1" id="KW-0732">Signal</keyword>
<evidence type="ECO:0000256" key="1">
    <source>
        <dbReference type="SAM" id="SignalP"/>
    </source>
</evidence>
<organism evidence="2 3">
    <name type="scientific">Prolixibacter denitrificans</name>
    <dbReference type="NCBI Taxonomy" id="1541063"/>
    <lineage>
        <taxon>Bacteria</taxon>
        <taxon>Pseudomonadati</taxon>
        <taxon>Bacteroidota</taxon>
        <taxon>Bacteroidia</taxon>
        <taxon>Marinilabiliales</taxon>
        <taxon>Prolixibacteraceae</taxon>
        <taxon>Prolixibacter</taxon>
    </lineage>
</organism>
<gene>
    <name evidence="2" type="ORF">JCM18694_08580</name>
</gene>
<dbReference type="PROSITE" id="PS51257">
    <property type="entry name" value="PROKAR_LIPOPROTEIN"/>
    <property type="match status" value="1"/>
</dbReference>
<dbReference type="Proteomes" id="UP000396862">
    <property type="component" value="Unassembled WGS sequence"/>
</dbReference>
<feature type="signal peptide" evidence="1">
    <location>
        <begin position="1"/>
        <end position="21"/>
    </location>
</feature>
<feature type="chain" id="PRO_5045275661" description="SusE-like outer membrane protein" evidence="1">
    <location>
        <begin position="22"/>
        <end position="511"/>
    </location>
</feature>
<comment type="caution">
    <text evidence="2">The sequence shown here is derived from an EMBL/GenBank/DDBJ whole genome shotgun (WGS) entry which is preliminary data.</text>
</comment>
<name>A0ABQ0ZGN8_9BACT</name>
<reference evidence="2 3" key="1">
    <citation type="submission" date="2019-10" db="EMBL/GenBank/DDBJ databases">
        <title>Prolixibacter strains distinguished by the presence of nitrate reductase genes were adept at nitrate-dependent anaerobic corrosion of metallic iron and carbon steel.</title>
        <authorList>
            <person name="Iino T."/>
            <person name="Shono N."/>
            <person name="Ito K."/>
            <person name="Nakamura R."/>
            <person name="Sueoka K."/>
            <person name="Harayama S."/>
            <person name="Ohkuma M."/>
        </authorList>
    </citation>
    <scope>NUCLEOTIDE SEQUENCE [LARGE SCALE GENOMIC DNA]</scope>
    <source>
        <strain evidence="2 3">MIC1-1</strain>
    </source>
</reference>